<dbReference type="Pfam" id="PF01391">
    <property type="entry name" value="Collagen"/>
    <property type="match status" value="1"/>
</dbReference>
<dbReference type="EMBL" id="JAVDYE010000001">
    <property type="protein sequence ID" value="MDR7385198.1"/>
    <property type="molecule type" value="Genomic_DNA"/>
</dbReference>
<feature type="compositionally biased region" description="Low complexity" evidence="1">
    <location>
        <begin position="179"/>
        <end position="188"/>
    </location>
</feature>
<protein>
    <submittedName>
        <fullName evidence="3">Type II secretory pathway pseudopilin PulG</fullName>
    </submittedName>
</protein>
<dbReference type="PANTHER" id="PTHR24637">
    <property type="entry name" value="COLLAGEN"/>
    <property type="match status" value="1"/>
</dbReference>
<dbReference type="Proteomes" id="UP001183585">
    <property type="component" value="Unassembled WGS sequence"/>
</dbReference>
<feature type="transmembrane region" description="Helical" evidence="2">
    <location>
        <begin position="18"/>
        <end position="42"/>
    </location>
</feature>
<evidence type="ECO:0000256" key="2">
    <source>
        <dbReference type="SAM" id="Phobius"/>
    </source>
</evidence>
<feature type="compositionally biased region" description="Low complexity" evidence="1">
    <location>
        <begin position="112"/>
        <end position="128"/>
    </location>
</feature>
<keyword evidence="2" id="KW-0472">Membrane</keyword>
<dbReference type="RefSeq" id="WP_274997271.1">
    <property type="nucleotide sequence ID" value="NZ_JAJQQP010000015.1"/>
</dbReference>
<feature type="compositionally biased region" description="Low complexity" evidence="1">
    <location>
        <begin position="90"/>
        <end position="100"/>
    </location>
</feature>
<name>A0ABU2CV64_9MICO</name>
<comment type="caution">
    <text evidence="3">The sequence shown here is derived from an EMBL/GenBank/DDBJ whole genome shotgun (WGS) entry which is preliminary data.</text>
</comment>
<gene>
    <name evidence="3" type="ORF">J2S48_004713</name>
</gene>
<organism evidence="3 4">
    <name type="scientific">Promicromonospora iranensis</name>
    <dbReference type="NCBI Taxonomy" id="1105144"/>
    <lineage>
        <taxon>Bacteria</taxon>
        <taxon>Bacillati</taxon>
        <taxon>Actinomycetota</taxon>
        <taxon>Actinomycetes</taxon>
        <taxon>Micrococcales</taxon>
        <taxon>Promicromonosporaceae</taxon>
        <taxon>Promicromonospora</taxon>
    </lineage>
</organism>
<feature type="region of interest" description="Disordered" evidence="1">
    <location>
        <begin position="228"/>
        <end position="247"/>
    </location>
</feature>
<accession>A0ABU2CV64</accession>
<evidence type="ECO:0000313" key="4">
    <source>
        <dbReference type="Proteomes" id="UP001183585"/>
    </source>
</evidence>
<evidence type="ECO:0000256" key="1">
    <source>
        <dbReference type="SAM" id="MobiDB-lite"/>
    </source>
</evidence>
<dbReference type="InterPro" id="IPR008160">
    <property type="entry name" value="Collagen"/>
</dbReference>
<sequence length="247" mass="24430">MSETQRVNEVLRVKSRRFWATVAIVALLAASLVVNLGLWWGAQQRADIAEQSAVSLAQQVQERCESGGSLDVGDHDLCKEADEVVEEGAPQVGPAGAQGPPGVPGERGPAGVRGPQGRTGPPGETGPRGPDGEPGPRGPEGIAGPAGEPGMDGATGPGGPPGPPGAQGPAGPPGPTGPPGADSTTPGPRGARGPQGTARPGTYTCPDGEYVGGFTVADDGAVTLACRSLTPPPVIDPPTPEPPTPGD</sequence>
<keyword evidence="2" id="KW-0812">Transmembrane</keyword>
<keyword evidence="2" id="KW-1133">Transmembrane helix</keyword>
<proteinExistence type="predicted"/>
<feature type="compositionally biased region" description="Pro residues" evidence="1">
    <location>
        <begin position="230"/>
        <end position="247"/>
    </location>
</feature>
<dbReference type="PANTHER" id="PTHR24637:SF428">
    <property type="entry name" value="SCAVENGER RECEPTOR CLASS A MEMBER 3"/>
    <property type="match status" value="1"/>
</dbReference>
<reference evidence="3 4" key="1">
    <citation type="submission" date="2023-07" db="EMBL/GenBank/DDBJ databases">
        <title>Sequencing the genomes of 1000 actinobacteria strains.</title>
        <authorList>
            <person name="Klenk H.-P."/>
        </authorList>
    </citation>
    <scope>NUCLEOTIDE SEQUENCE [LARGE SCALE GENOMIC DNA]</scope>
    <source>
        <strain evidence="3 4">DSM 45554</strain>
    </source>
</reference>
<keyword evidence="4" id="KW-1185">Reference proteome</keyword>
<feature type="compositionally biased region" description="Low complexity" evidence="1">
    <location>
        <begin position="139"/>
        <end position="154"/>
    </location>
</feature>
<feature type="compositionally biased region" description="Pro residues" evidence="1">
    <location>
        <begin position="158"/>
        <end position="178"/>
    </location>
</feature>
<evidence type="ECO:0000313" key="3">
    <source>
        <dbReference type="EMBL" id="MDR7385198.1"/>
    </source>
</evidence>
<feature type="region of interest" description="Disordered" evidence="1">
    <location>
        <begin position="90"/>
        <end position="209"/>
    </location>
</feature>